<keyword evidence="3" id="KW-1185">Reference proteome</keyword>
<dbReference type="Proteomes" id="UP001139035">
    <property type="component" value="Unassembled WGS sequence"/>
</dbReference>
<evidence type="ECO:0000259" key="1">
    <source>
        <dbReference type="SMART" id="SM00903"/>
    </source>
</evidence>
<dbReference type="PANTHER" id="PTHR43812">
    <property type="entry name" value="BLR2425 PROTEIN"/>
    <property type="match status" value="1"/>
</dbReference>
<comment type="caution">
    <text evidence="2">The sequence shown here is derived from an EMBL/GenBank/DDBJ whole genome shotgun (WGS) entry which is preliminary data.</text>
</comment>
<dbReference type="SUPFAM" id="SSF50475">
    <property type="entry name" value="FMN-binding split barrel"/>
    <property type="match status" value="1"/>
</dbReference>
<dbReference type="RefSeq" id="WP_233719321.1">
    <property type="nucleotide sequence ID" value="NZ_JAJUWU010000008.1"/>
</dbReference>
<sequence>MPFYTTDTNEHGLPHDPFKAIVAPRPIGWISTRAKDGAVNLAPYSFFNAISDRPKLVMFSSAGMKDSATFAIESGEFVANLATRDLAEKLNRTSAPAPRGASEFGFSGLSEAPCRLVAAPRVAESPAALECKVTQWFHPEGLNGTRSENTVVIGQVVAIHIDERILKDGMVDMALAAPLARLGYLDYAVADEVFQMRRPKLPDASDA</sequence>
<dbReference type="InterPro" id="IPR012349">
    <property type="entry name" value="Split_barrel_FMN-bd"/>
</dbReference>
<reference evidence="2" key="1">
    <citation type="submission" date="2022-01" db="EMBL/GenBank/DDBJ databases">
        <title>Jiella avicenniae sp. nov., a novel endophytic bacterium isolated from bark of Avicennia marina.</title>
        <authorList>
            <person name="Tuo L."/>
        </authorList>
    </citation>
    <scope>NUCLEOTIDE SEQUENCE</scope>
    <source>
        <strain evidence="2">CBK1P-4</strain>
    </source>
</reference>
<dbReference type="SMART" id="SM00903">
    <property type="entry name" value="Flavin_Reduct"/>
    <property type="match status" value="1"/>
</dbReference>
<evidence type="ECO:0000313" key="3">
    <source>
        <dbReference type="Proteomes" id="UP001139035"/>
    </source>
</evidence>
<proteinExistence type="predicted"/>
<accession>A0A9X1NYL3</accession>
<gene>
    <name evidence="2" type="ORF">LZD57_09160</name>
</gene>
<dbReference type="AlphaFoldDB" id="A0A9X1NYL3"/>
<dbReference type="GO" id="GO:0016646">
    <property type="term" value="F:oxidoreductase activity, acting on the CH-NH group of donors, NAD or NADP as acceptor"/>
    <property type="evidence" value="ECO:0007669"/>
    <property type="project" value="UniProtKB-ARBA"/>
</dbReference>
<dbReference type="GO" id="GO:0010181">
    <property type="term" value="F:FMN binding"/>
    <property type="evidence" value="ECO:0007669"/>
    <property type="project" value="InterPro"/>
</dbReference>
<dbReference type="Pfam" id="PF01613">
    <property type="entry name" value="Flavin_Reduct"/>
    <property type="match status" value="1"/>
</dbReference>
<dbReference type="Gene3D" id="2.30.110.10">
    <property type="entry name" value="Electron Transport, Fmn-binding Protein, Chain A"/>
    <property type="match status" value="1"/>
</dbReference>
<dbReference type="InterPro" id="IPR002563">
    <property type="entry name" value="Flavin_Rdtase-like_dom"/>
</dbReference>
<dbReference type="EMBL" id="JAJUWU010000008">
    <property type="protein sequence ID" value="MCE7028155.1"/>
    <property type="molecule type" value="Genomic_DNA"/>
</dbReference>
<name>A0A9X1NYL3_9HYPH</name>
<feature type="domain" description="Flavin reductase like" evidence="1">
    <location>
        <begin position="20"/>
        <end position="168"/>
    </location>
</feature>
<evidence type="ECO:0000313" key="2">
    <source>
        <dbReference type="EMBL" id="MCE7028155.1"/>
    </source>
</evidence>
<organism evidence="2 3">
    <name type="scientific">Jiella avicenniae</name>
    <dbReference type="NCBI Taxonomy" id="2907202"/>
    <lineage>
        <taxon>Bacteria</taxon>
        <taxon>Pseudomonadati</taxon>
        <taxon>Pseudomonadota</taxon>
        <taxon>Alphaproteobacteria</taxon>
        <taxon>Hyphomicrobiales</taxon>
        <taxon>Aurantimonadaceae</taxon>
        <taxon>Jiella</taxon>
    </lineage>
</organism>
<dbReference type="PANTHER" id="PTHR43812:SF2">
    <property type="entry name" value="FLAVIN REDUCTASE LIKE DOMAIN-CONTAINING PROTEIN"/>
    <property type="match status" value="1"/>
</dbReference>
<protein>
    <submittedName>
        <fullName evidence="2">Flavin reductase family protein</fullName>
    </submittedName>
</protein>